<dbReference type="EMBL" id="BJVU01000001">
    <property type="protein sequence ID" value="GEL57690.1"/>
    <property type="molecule type" value="Genomic_DNA"/>
</dbReference>
<protein>
    <submittedName>
        <fullName evidence="1">Uncharacterized protein</fullName>
    </submittedName>
</protein>
<comment type="caution">
    <text evidence="1">The sequence shown here is derived from an EMBL/GenBank/DDBJ whole genome shotgun (WGS) entry which is preliminary data.</text>
</comment>
<evidence type="ECO:0000313" key="3">
    <source>
        <dbReference type="Proteomes" id="UP000032671"/>
    </source>
</evidence>
<sequence length="115" mass="12400">MDMLTFRKQNICQVALNAGLYRDIGNGHHCAKFSQHNGHGAVLDNFNRNRLCIGCSGICRRGGAGLGGRTMPVVLACCLLCPMRPECKRQKAYASNGNAAPDKTFFLGRCAGRVG</sequence>
<proteinExistence type="predicted"/>
<dbReference type="Proteomes" id="UP000032671">
    <property type="component" value="Unassembled WGS sequence"/>
</dbReference>
<organism evidence="1 3">
    <name type="scientific">Acetobacter cibinongensis</name>
    <dbReference type="NCBI Taxonomy" id="146475"/>
    <lineage>
        <taxon>Bacteria</taxon>
        <taxon>Pseudomonadati</taxon>
        <taxon>Pseudomonadota</taxon>
        <taxon>Alphaproteobacteria</taxon>
        <taxon>Acetobacterales</taxon>
        <taxon>Acetobacteraceae</taxon>
        <taxon>Acetobacter</taxon>
    </lineage>
</organism>
<reference evidence="2 4" key="2">
    <citation type="submission" date="2019-07" db="EMBL/GenBank/DDBJ databases">
        <title>Whole genome shotgun sequence of Acetobacter cibinongensis NBRC 16605.</title>
        <authorList>
            <person name="Hosoyama A."/>
            <person name="Uohara A."/>
            <person name="Ohji S."/>
            <person name="Ichikawa N."/>
        </authorList>
    </citation>
    <scope>NUCLEOTIDE SEQUENCE [LARGE SCALE GENOMIC DNA]</scope>
    <source>
        <strain evidence="2 4">NBRC 16605</strain>
    </source>
</reference>
<keyword evidence="4" id="KW-1185">Reference proteome</keyword>
<accession>A0A6N3SK21</accession>
<dbReference type="Proteomes" id="UP000321891">
    <property type="component" value="Unassembled WGS sequence"/>
</dbReference>
<dbReference type="STRING" id="1231339.Abci_008_203"/>
<evidence type="ECO:0000313" key="4">
    <source>
        <dbReference type="Proteomes" id="UP000321891"/>
    </source>
</evidence>
<name>A0A0D6N2W9_9PROT</name>
<evidence type="ECO:0000313" key="1">
    <source>
        <dbReference type="EMBL" id="GAN60070.1"/>
    </source>
</evidence>
<evidence type="ECO:0000313" key="2">
    <source>
        <dbReference type="EMBL" id="GEL57690.1"/>
    </source>
</evidence>
<reference evidence="1 3" key="1">
    <citation type="submission" date="2012-11" db="EMBL/GenBank/DDBJ databases">
        <title>Whole genome sequence of Acetobacter cibinongensis 4H-1.</title>
        <authorList>
            <person name="Azuma Y."/>
            <person name="Higashiura N."/>
            <person name="Hirakawa H."/>
            <person name="Matsushita K."/>
        </authorList>
    </citation>
    <scope>NUCLEOTIDE SEQUENCE [LARGE SCALE GENOMIC DNA]</scope>
    <source>
        <strain evidence="1 3">4H-1</strain>
    </source>
</reference>
<accession>A0A0D6N2W9</accession>
<dbReference type="AlphaFoldDB" id="A0A0D6N2W9"/>
<dbReference type="EMBL" id="BAMV01000008">
    <property type="protein sequence ID" value="GAN60070.1"/>
    <property type="molecule type" value="Genomic_DNA"/>
</dbReference>
<gene>
    <name evidence="1" type="ORF">Abci_008_203</name>
    <name evidence="2" type="ORF">ACI01nite_02920</name>
</gene>